<dbReference type="NCBIfam" id="NF008439">
    <property type="entry name" value="PRK11282.1"/>
    <property type="match status" value="1"/>
</dbReference>
<dbReference type="RefSeq" id="WP_189476562.1">
    <property type="nucleotide sequence ID" value="NZ_BMYM01000001.1"/>
</dbReference>
<evidence type="ECO:0000256" key="1">
    <source>
        <dbReference type="ARBA" id="ARBA00022630"/>
    </source>
</evidence>
<reference evidence="4" key="1">
    <citation type="journal article" date="2014" name="Int. J. Syst. Evol. Microbiol.">
        <title>Complete genome sequence of Corynebacterium casei LMG S-19264T (=DSM 44701T), isolated from a smear-ripened cheese.</title>
        <authorList>
            <consortium name="US DOE Joint Genome Institute (JGI-PGF)"/>
            <person name="Walter F."/>
            <person name="Albersmeier A."/>
            <person name="Kalinowski J."/>
            <person name="Ruckert C."/>
        </authorList>
    </citation>
    <scope>NUCLEOTIDE SEQUENCE</scope>
    <source>
        <strain evidence="4">KCTC 23430</strain>
    </source>
</reference>
<dbReference type="PROSITE" id="PS51387">
    <property type="entry name" value="FAD_PCMH"/>
    <property type="match status" value="1"/>
</dbReference>
<evidence type="ECO:0000313" key="5">
    <source>
        <dbReference type="Proteomes" id="UP000644693"/>
    </source>
</evidence>
<protein>
    <submittedName>
        <fullName evidence="4">Glycolate oxidase subunit GlcE</fullName>
    </submittedName>
</protein>
<feature type="domain" description="FAD-binding PCMH-type" evidence="3">
    <location>
        <begin position="1"/>
        <end position="171"/>
    </location>
</feature>
<keyword evidence="1" id="KW-0285">Flavoprotein</keyword>
<dbReference type="Gene3D" id="1.10.45.10">
    <property type="entry name" value="Vanillyl-alcohol Oxidase, Chain A, domain 4"/>
    <property type="match status" value="1"/>
</dbReference>
<dbReference type="EMBL" id="BMYM01000001">
    <property type="protein sequence ID" value="GHD31057.1"/>
    <property type="molecule type" value="Genomic_DNA"/>
</dbReference>
<evidence type="ECO:0000256" key="2">
    <source>
        <dbReference type="ARBA" id="ARBA00022827"/>
    </source>
</evidence>
<dbReference type="Pfam" id="PF01565">
    <property type="entry name" value="FAD_binding_4"/>
    <property type="match status" value="1"/>
</dbReference>
<keyword evidence="5" id="KW-1185">Reference proteome</keyword>
<dbReference type="SUPFAM" id="SSF56176">
    <property type="entry name" value="FAD-binding/transporter-associated domain-like"/>
    <property type="match status" value="1"/>
</dbReference>
<sequence length="347" mass="37124">MGDISTQLAHTVAEAYRARTPLKIRGGGSKADVLGRDVEGTPLDIAEHSGVIDYNPAELVLTARAGTPIAEINKLLGEQGQQLPPETPALAGKATLGGSLACNHSGPARPWQGSLRDMVLGTRLINGRGEQLRFGGQVMKNVAGYDVSRMQAGALGTLAVITELSLKVLPRPETTKTLAYSLSAHDALDVMRQRATEPRPLNAACWFEGTLYLRLSGAKAAVESTAQLWGGDSVEQPPWQAIADGELPCLNQAGSLYRLSVPTGSALAPSDSVLIDWGGAQRWVYDQPEIVAAAVSERGHAWLYRGGDRKNETAPPLTRTQRQLHTALKNAMDPEGILNPGRLYSWL</sequence>
<comment type="caution">
    <text evidence="4">The sequence shown here is derived from an EMBL/GenBank/DDBJ whole genome shotgun (WGS) entry which is preliminary data.</text>
</comment>
<dbReference type="SUPFAM" id="SSF55103">
    <property type="entry name" value="FAD-linked oxidases, C-terminal domain"/>
    <property type="match status" value="1"/>
</dbReference>
<reference evidence="4" key="2">
    <citation type="submission" date="2020-09" db="EMBL/GenBank/DDBJ databases">
        <authorList>
            <person name="Sun Q."/>
            <person name="Kim S."/>
        </authorList>
    </citation>
    <scope>NUCLEOTIDE SEQUENCE</scope>
    <source>
        <strain evidence="4">KCTC 23430</strain>
    </source>
</reference>
<dbReference type="Gene3D" id="3.30.465.10">
    <property type="match status" value="1"/>
</dbReference>
<dbReference type="PANTHER" id="PTHR11748">
    <property type="entry name" value="D-LACTATE DEHYDROGENASE"/>
    <property type="match status" value="1"/>
</dbReference>
<gene>
    <name evidence="4" type="primary">glcE</name>
    <name evidence="4" type="ORF">GCM10007053_13680</name>
</gene>
<organism evidence="4 5">
    <name type="scientific">Parahalioglobus pacificus</name>
    <dbReference type="NCBI Taxonomy" id="930806"/>
    <lineage>
        <taxon>Bacteria</taxon>
        <taxon>Pseudomonadati</taxon>
        <taxon>Pseudomonadota</taxon>
        <taxon>Gammaproteobacteria</taxon>
        <taxon>Cellvibrionales</taxon>
        <taxon>Halieaceae</taxon>
        <taxon>Parahalioglobus</taxon>
    </lineage>
</organism>
<name>A0A918XGN2_9GAMM</name>
<dbReference type="AlphaFoldDB" id="A0A918XGN2"/>
<dbReference type="Proteomes" id="UP000644693">
    <property type="component" value="Unassembled WGS sequence"/>
</dbReference>
<dbReference type="GO" id="GO:0071949">
    <property type="term" value="F:FAD binding"/>
    <property type="evidence" value="ECO:0007669"/>
    <property type="project" value="InterPro"/>
</dbReference>
<dbReference type="GO" id="GO:0003824">
    <property type="term" value="F:catalytic activity"/>
    <property type="evidence" value="ECO:0007669"/>
    <property type="project" value="InterPro"/>
</dbReference>
<dbReference type="InterPro" id="IPR036318">
    <property type="entry name" value="FAD-bd_PCMH-like_sf"/>
</dbReference>
<proteinExistence type="predicted"/>
<dbReference type="InterPro" id="IPR016169">
    <property type="entry name" value="FAD-bd_PCMH_sub2"/>
</dbReference>
<dbReference type="InterPro" id="IPR016171">
    <property type="entry name" value="Vanillyl_alc_oxidase_C-sub2"/>
</dbReference>
<evidence type="ECO:0000313" key="4">
    <source>
        <dbReference type="EMBL" id="GHD31057.1"/>
    </source>
</evidence>
<dbReference type="InterPro" id="IPR006094">
    <property type="entry name" value="Oxid_FAD_bind_N"/>
</dbReference>
<dbReference type="InterPro" id="IPR016164">
    <property type="entry name" value="FAD-linked_Oxase-like_C"/>
</dbReference>
<dbReference type="PANTHER" id="PTHR11748:SF103">
    <property type="entry name" value="GLYCOLATE OXIDASE SUBUNIT GLCE"/>
    <property type="match status" value="1"/>
</dbReference>
<dbReference type="InterPro" id="IPR016166">
    <property type="entry name" value="FAD-bd_PCMH"/>
</dbReference>
<evidence type="ECO:0000259" key="3">
    <source>
        <dbReference type="PROSITE" id="PS51387"/>
    </source>
</evidence>
<keyword evidence="2" id="KW-0274">FAD</keyword>
<accession>A0A918XGN2</accession>